<organism evidence="2 3">
    <name type="scientific">Candidatus Yanofskybacteria bacterium RIFCSPHIGHO2_02_FULL_43_15c</name>
    <dbReference type="NCBI Taxonomy" id="1802679"/>
    <lineage>
        <taxon>Bacteria</taxon>
        <taxon>Candidatus Yanofskyibacteriota</taxon>
    </lineage>
</organism>
<feature type="domain" description="NYN" evidence="1">
    <location>
        <begin position="10"/>
        <end position="143"/>
    </location>
</feature>
<evidence type="ECO:0000259" key="1">
    <source>
        <dbReference type="Pfam" id="PF01936"/>
    </source>
</evidence>
<evidence type="ECO:0000313" key="2">
    <source>
        <dbReference type="EMBL" id="OGN13547.1"/>
    </source>
</evidence>
<accession>A0A1F8FK48</accession>
<dbReference type="Proteomes" id="UP000178197">
    <property type="component" value="Unassembled WGS sequence"/>
</dbReference>
<evidence type="ECO:0000313" key="3">
    <source>
        <dbReference type="Proteomes" id="UP000178197"/>
    </source>
</evidence>
<sequence>MQKDKNNFAYIDGTNLHKGVNRLGWKIDYRRLRLWLKNKYDVERAYVFLGMVTKYTDIYNYLQNAGFIIVFKETTHDGDGKIKGNCDADLVLWSVRDVYESKFDRAILVSSDGDYASLVQFLQEKNKLLAILSPNNHCSILLKRTGARITYLDWVKHKICRK</sequence>
<dbReference type="EMBL" id="MGJT01000005">
    <property type="protein sequence ID" value="OGN13547.1"/>
    <property type="molecule type" value="Genomic_DNA"/>
</dbReference>
<dbReference type="PANTHER" id="PTHR35458:SF2">
    <property type="entry name" value="SLR0755 PROTEIN"/>
    <property type="match status" value="1"/>
</dbReference>
<dbReference type="InterPro" id="IPR047140">
    <property type="entry name" value="LabA"/>
</dbReference>
<dbReference type="Gene3D" id="3.40.50.1010">
    <property type="entry name" value="5'-nuclease"/>
    <property type="match status" value="1"/>
</dbReference>
<protein>
    <recommendedName>
        <fullName evidence="1">NYN domain-containing protein</fullName>
    </recommendedName>
</protein>
<proteinExistence type="predicted"/>
<dbReference type="GO" id="GO:0004540">
    <property type="term" value="F:RNA nuclease activity"/>
    <property type="evidence" value="ECO:0007669"/>
    <property type="project" value="InterPro"/>
</dbReference>
<dbReference type="PANTHER" id="PTHR35458">
    <property type="entry name" value="SLR0755 PROTEIN"/>
    <property type="match status" value="1"/>
</dbReference>
<dbReference type="InterPro" id="IPR021139">
    <property type="entry name" value="NYN"/>
</dbReference>
<comment type="caution">
    <text evidence="2">The sequence shown here is derived from an EMBL/GenBank/DDBJ whole genome shotgun (WGS) entry which is preliminary data.</text>
</comment>
<reference evidence="2 3" key="1">
    <citation type="journal article" date="2016" name="Nat. Commun.">
        <title>Thousands of microbial genomes shed light on interconnected biogeochemical processes in an aquifer system.</title>
        <authorList>
            <person name="Anantharaman K."/>
            <person name="Brown C.T."/>
            <person name="Hug L.A."/>
            <person name="Sharon I."/>
            <person name="Castelle C.J."/>
            <person name="Probst A.J."/>
            <person name="Thomas B.C."/>
            <person name="Singh A."/>
            <person name="Wilkins M.J."/>
            <person name="Karaoz U."/>
            <person name="Brodie E.L."/>
            <person name="Williams K.H."/>
            <person name="Hubbard S.S."/>
            <person name="Banfield J.F."/>
        </authorList>
    </citation>
    <scope>NUCLEOTIDE SEQUENCE [LARGE SCALE GENOMIC DNA]</scope>
</reference>
<dbReference type="Pfam" id="PF01936">
    <property type="entry name" value="NYN"/>
    <property type="match status" value="1"/>
</dbReference>
<dbReference type="AlphaFoldDB" id="A0A1F8FK48"/>
<gene>
    <name evidence="2" type="ORF">A3C71_02560</name>
</gene>
<name>A0A1F8FK48_9BACT</name>